<protein>
    <submittedName>
        <fullName evidence="2">Oxidoreductase, NAD-binding domain protein</fullName>
        <ecNumber evidence="2">1.-.-.-</ecNumber>
    </submittedName>
</protein>
<dbReference type="SUPFAM" id="SSF55347">
    <property type="entry name" value="Glyceraldehyde-3-phosphate dehydrogenase-like, C-terminal domain"/>
    <property type="match status" value="1"/>
</dbReference>
<evidence type="ECO:0000313" key="3">
    <source>
        <dbReference type="Proteomes" id="UP000004525"/>
    </source>
</evidence>
<comment type="caution">
    <text evidence="2">The sequence shown here is derived from an EMBL/GenBank/DDBJ whole genome shotgun (WGS) entry which is preliminary data.</text>
</comment>
<dbReference type="Gene3D" id="3.40.50.720">
    <property type="entry name" value="NAD(P)-binding Rossmann-like Domain"/>
    <property type="match status" value="1"/>
</dbReference>
<dbReference type="Gene3D" id="3.30.360.10">
    <property type="entry name" value="Dihydrodipicolinate Reductase, domain 2"/>
    <property type="match status" value="1"/>
</dbReference>
<dbReference type="PANTHER" id="PTHR43054:SF1">
    <property type="entry name" value="SCYLLO-INOSITOL 2-DEHYDROGENASE (NADP(+)) IOLU"/>
    <property type="match status" value="1"/>
</dbReference>
<dbReference type="EC" id="1.-.-.-" evidence="2"/>
<evidence type="ECO:0000259" key="1">
    <source>
        <dbReference type="Pfam" id="PF01408"/>
    </source>
</evidence>
<name>C2JXL1_LACRM</name>
<dbReference type="GO" id="GO:0000166">
    <property type="term" value="F:nucleotide binding"/>
    <property type="evidence" value="ECO:0007669"/>
    <property type="project" value="InterPro"/>
</dbReference>
<dbReference type="InterPro" id="IPR000683">
    <property type="entry name" value="Gfo/Idh/MocA-like_OxRdtase_N"/>
</dbReference>
<dbReference type="Proteomes" id="UP000004525">
    <property type="component" value="Unassembled WGS sequence"/>
</dbReference>
<reference evidence="2" key="1">
    <citation type="submission" date="2009-01" db="EMBL/GenBank/DDBJ databases">
        <authorList>
            <person name="Qin X."/>
            <person name="Bachman B."/>
            <person name="Battles P."/>
            <person name="Bell A."/>
            <person name="Bess C."/>
            <person name="Bickham C."/>
            <person name="Chaboub L."/>
            <person name="Chen D."/>
            <person name="Coyle M."/>
            <person name="Deiros D.R."/>
            <person name="Dinh H."/>
            <person name="Forbes L."/>
            <person name="Fowler G."/>
            <person name="Francisco L."/>
            <person name="Fu Q."/>
            <person name="Gubbala S."/>
            <person name="Hale W."/>
            <person name="Han Y."/>
            <person name="Hemphill L."/>
            <person name="Highlander S.K."/>
            <person name="Hirani K."/>
            <person name="Hogues M."/>
            <person name="Jackson L."/>
            <person name="Jakkamsetti A."/>
            <person name="Javaid M."/>
            <person name="Jiang H."/>
            <person name="Korchina V."/>
            <person name="Kovar C."/>
            <person name="Lara F."/>
            <person name="Lee S."/>
            <person name="Mata R."/>
            <person name="Mathew T."/>
            <person name="Moen C."/>
            <person name="Morales K."/>
            <person name="Munidasa M."/>
            <person name="Nazareth L."/>
            <person name="Ngo R."/>
            <person name="Nguyen L."/>
            <person name="Okwuonu G."/>
            <person name="Ongeri F."/>
            <person name="Patil S."/>
            <person name="Petrosino J."/>
            <person name="Pham C."/>
            <person name="Pham P."/>
            <person name="Pu L.-L."/>
            <person name="Puazo M."/>
            <person name="Raj R."/>
            <person name="Reid J."/>
            <person name="Rouhana J."/>
            <person name="Saada N."/>
            <person name="Shang Y."/>
            <person name="Simmons D."/>
            <person name="Thornton R."/>
            <person name="Warren J."/>
            <person name="Weissenberger G."/>
            <person name="Zhang J."/>
            <person name="Zhang L."/>
            <person name="Zhou C."/>
            <person name="Zhu D."/>
            <person name="Muzny D."/>
            <person name="Worley K."/>
            <person name="Gibbs R."/>
        </authorList>
    </citation>
    <scope>NUCLEOTIDE SEQUENCE [LARGE SCALE GENOMIC DNA]</scope>
    <source>
        <strain evidence="2">LMS2-1</strain>
    </source>
</reference>
<dbReference type="InterPro" id="IPR036291">
    <property type="entry name" value="NAD(P)-bd_dom_sf"/>
</dbReference>
<gene>
    <name evidence="2" type="ORF">HMPREF0539_1645</name>
</gene>
<feature type="domain" description="Gfo/Idh/MocA-like oxidoreductase N-terminal" evidence="1">
    <location>
        <begin position="44"/>
        <end position="159"/>
    </location>
</feature>
<dbReference type="AlphaFoldDB" id="C2JXL1"/>
<dbReference type="EMBL" id="ACIZ01000068">
    <property type="protein sequence ID" value="EEN80228.1"/>
    <property type="molecule type" value="Genomic_DNA"/>
</dbReference>
<proteinExistence type="predicted"/>
<keyword evidence="2" id="KW-0560">Oxidoreductase</keyword>
<accession>C2JXL1</accession>
<dbReference type="SUPFAM" id="SSF51735">
    <property type="entry name" value="NAD(P)-binding Rossmann-fold domains"/>
    <property type="match status" value="1"/>
</dbReference>
<dbReference type="GO" id="GO:0016491">
    <property type="term" value="F:oxidoreductase activity"/>
    <property type="evidence" value="ECO:0007669"/>
    <property type="project" value="UniProtKB-KW"/>
</dbReference>
<organism evidence="2 3">
    <name type="scientific">Lacticaseibacillus rhamnosus (strain LMS2-1)</name>
    <dbReference type="NCBI Taxonomy" id="525361"/>
    <lineage>
        <taxon>Bacteria</taxon>
        <taxon>Bacillati</taxon>
        <taxon>Bacillota</taxon>
        <taxon>Bacilli</taxon>
        <taxon>Lactobacillales</taxon>
        <taxon>Lactobacillaceae</taxon>
        <taxon>Lacticaseibacillus</taxon>
    </lineage>
</organism>
<dbReference type="HOGENOM" id="CLU_023194_7_0_9"/>
<keyword evidence="3" id="KW-1185">Reference proteome</keyword>
<dbReference type="PANTHER" id="PTHR43054">
    <property type="match status" value="1"/>
</dbReference>
<evidence type="ECO:0000313" key="2">
    <source>
        <dbReference type="EMBL" id="EEN80228.1"/>
    </source>
</evidence>
<dbReference type="Pfam" id="PF01408">
    <property type="entry name" value="GFO_IDH_MocA"/>
    <property type="match status" value="1"/>
</dbReference>
<sequence>MDLHQCFLAYNAIITANDALFFIIKNSLVIMKEIIQHAEEISMLKYGIIGGNENALEFIDAADISEKWQLTAAFTETAREMAAIREKHPETVFFSDLNAFFKSPNFTTVFISSSSPNMRHFPQIKQAILAGKNVIVQPPALTNPTEFKEVEQLLRTHPEVHFFEAAYPLHMPNFQNILTAVRKLPAIQGATFTAMQEFPGYDDVLAGKRLQGFTPESAGGALQMLGLYPLYAAFSLFGHPSNGNYFATAINTGADGLGTIFLTYPAFNITIHIGITTDSFMPSEIYGLREKIVIDNITELRLINHYDADRQNHLLNTITYENRLTGEALAFAEILETPNDPQNRLRYQTWLELARDVNTTLFHLRTLVGLKFPTDV</sequence>